<evidence type="ECO:0000313" key="2">
    <source>
        <dbReference type="Proteomes" id="UP000594638"/>
    </source>
</evidence>
<evidence type="ECO:0000313" key="1">
    <source>
        <dbReference type="EMBL" id="CAA3004509.1"/>
    </source>
</evidence>
<name>A0A8S0TJB0_OLEEU</name>
<protein>
    <submittedName>
        <fullName evidence="1">Uncharacterized protein</fullName>
    </submittedName>
</protein>
<dbReference type="Gramene" id="OE9A043477T1">
    <property type="protein sequence ID" value="OE9A043477C1"/>
    <property type="gene ID" value="OE9A043477"/>
</dbReference>
<proteinExistence type="predicted"/>
<organism evidence="1 2">
    <name type="scientific">Olea europaea subsp. europaea</name>
    <dbReference type="NCBI Taxonomy" id="158383"/>
    <lineage>
        <taxon>Eukaryota</taxon>
        <taxon>Viridiplantae</taxon>
        <taxon>Streptophyta</taxon>
        <taxon>Embryophyta</taxon>
        <taxon>Tracheophyta</taxon>
        <taxon>Spermatophyta</taxon>
        <taxon>Magnoliopsida</taxon>
        <taxon>eudicotyledons</taxon>
        <taxon>Gunneridae</taxon>
        <taxon>Pentapetalae</taxon>
        <taxon>asterids</taxon>
        <taxon>lamiids</taxon>
        <taxon>Lamiales</taxon>
        <taxon>Oleaceae</taxon>
        <taxon>Oleeae</taxon>
        <taxon>Olea</taxon>
    </lineage>
</organism>
<dbReference type="AlphaFoldDB" id="A0A8S0TJB0"/>
<sequence>MGPASSFVPTVFVSFSPEKHFLQSVISRLRVFAVYLQSLMLNFSIAAALDASHDSRSNNTFGLRNRALEATD</sequence>
<dbReference type="EMBL" id="CACTIH010006253">
    <property type="protein sequence ID" value="CAA3004509.1"/>
    <property type="molecule type" value="Genomic_DNA"/>
</dbReference>
<keyword evidence="2" id="KW-1185">Reference proteome</keyword>
<feature type="non-terminal residue" evidence="1">
    <location>
        <position position="72"/>
    </location>
</feature>
<dbReference type="Proteomes" id="UP000594638">
    <property type="component" value="Unassembled WGS sequence"/>
</dbReference>
<comment type="caution">
    <text evidence="1">The sequence shown here is derived from an EMBL/GenBank/DDBJ whole genome shotgun (WGS) entry which is preliminary data.</text>
</comment>
<gene>
    <name evidence="1" type="ORF">OLEA9_A043477</name>
</gene>
<accession>A0A8S0TJB0</accession>
<reference evidence="1 2" key="1">
    <citation type="submission" date="2019-12" db="EMBL/GenBank/DDBJ databases">
        <authorList>
            <person name="Alioto T."/>
            <person name="Alioto T."/>
            <person name="Gomez Garrido J."/>
        </authorList>
    </citation>
    <scope>NUCLEOTIDE SEQUENCE [LARGE SCALE GENOMIC DNA]</scope>
</reference>